<reference evidence="13" key="1">
    <citation type="submission" date="2023-03" db="EMBL/GenBank/DDBJ databases">
        <title>Selenobaculum gbiensis gen. nov. sp. nov., a new bacterium isolated from the gut microbiota of IBD patient.</title>
        <authorList>
            <person name="Yeo S."/>
            <person name="Park H."/>
            <person name="Huh C.S."/>
        </authorList>
    </citation>
    <scope>NUCLEOTIDE SEQUENCE</scope>
    <source>
        <strain evidence="13">ICN-92133</strain>
    </source>
</reference>
<dbReference type="KEGG" id="sgbi:P3F81_04650"/>
<evidence type="ECO:0000256" key="10">
    <source>
        <dbReference type="ARBA" id="ARBA00023136"/>
    </source>
</evidence>
<accession>A0A9Y2ETH4</accession>
<proteinExistence type="inferred from homology"/>
<gene>
    <name evidence="12 13" type="primary">flhB</name>
    <name evidence="13" type="ORF">P3F81_04650</name>
</gene>
<evidence type="ECO:0000313" key="14">
    <source>
        <dbReference type="Proteomes" id="UP001243623"/>
    </source>
</evidence>
<keyword evidence="4 12" id="KW-0813">Transport</keyword>
<comment type="similarity">
    <text evidence="2 12">Belongs to the type III secretion exporter family.</text>
</comment>
<dbReference type="EMBL" id="CP120678">
    <property type="protein sequence ID" value="WIW71596.1"/>
    <property type="molecule type" value="Genomic_DNA"/>
</dbReference>
<evidence type="ECO:0000256" key="1">
    <source>
        <dbReference type="ARBA" id="ARBA00004651"/>
    </source>
</evidence>
<sequence>MRCLETYMLFYDLSVRPSKKNLLDQKDFIFDLQLFNGEKTEDPTSKRKSDARKKGQVGKSQEINSAVIILVAFVALKVLGTFIFEQISQYMVFNFSNMQDVLTIEKVMSIFLGMVVLLAKTALPIMMTILVFAVAANLYQVGLNFTTEPIMPKLEKLDPISGAKRMFSLRSLVELVKSVLKIFIVGYFLWGFLEEEIGHLPKLIYASLNESMVVVASLIFALVLKIGLVLVILAILDFLYQKWQHKKSLKMSKQEVKDEFKQQEGDPKIKGKIKQKQRAIAMQRMMQEVPKADVIITNPTHFAVALKYEQGMMAPVIVAKGQDLIAKRIKDIAREAKVVIVENKPLARALYATTEVGDVVPEELYKSVAEVLAYVYRLKKKLS</sequence>
<evidence type="ECO:0000256" key="8">
    <source>
        <dbReference type="ARBA" id="ARBA00022927"/>
    </source>
</evidence>
<dbReference type="Pfam" id="PF01312">
    <property type="entry name" value="Bac_export_2"/>
    <property type="match status" value="1"/>
</dbReference>
<evidence type="ECO:0000256" key="3">
    <source>
        <dbReference type="ARBA" id="ARBA00021622"/>
    </source>
</evidence>
<dbReference type="InterPro" id="IPR006136">
    <property type="entry name" value="FlhB"/>
</dbReference>
<keyword evidence="13" id="KW-0282">Flagellum</keyword>
<dbReference type="InterPro" id="IPR006135">
    <property type="entry name" value="T3SS_substrate_exporter"/>
</dbReference>
<comment type="function">
    <text evidence="12">Required for formation of the rod structure in the basal body of the flagellar apparatus. Together with FliI and FliH, may constitute the export apparatus of flagellin.</text>
</comment>
<evidence type="ECO:0000256" key="4">
    <source>
        <dbReference type="ARBA" id="ARBA00022448"/>
    </source>
</evidence>
<evidence type="ECO:0000256" key="11">
    <source>
        <dbReference type="ARBA" id="ARBA00023225"/>
    </source>
</evidence>
<dbReference type="Gene3D" id="6.10.250.2080">
    <property type="match status" value="1"/>
</dbReference>
<evidence type="ECO:0000256" key="5">
    <source>
        <dbReference type="ARBA" id="ARBA00022475"/>
    </source>
</evidence>
<keyword evidence="13" id="KW-0966">Cell projection</keyword>
<feature type="transmembrane region" description="Helical" evidence="12">
    <location>
        <begin position="107"/>
        <end position="135"/>
    </location>
</feature>
<keyword evidence="14" id="KW-1185">Reference proteome</keyword>
<dbReference type="Proteomes" id="UP001243623">
    <property type="component" value="Chromosome"/>
</dbReference>
<dbReference type="FunFam" id="3.40.1690.10:FF:000001">
    <property type="entry name" value="Flagellar biosynthetic protein FlhB"/>
    <property type="match status" value="1"/>
</dbReference>
<dbReference type="Gene3D" id="3.40.1690.10">
    <property type="entry name" value="secretion proteins EscU"/>
    <property type="match status" value="1"/>
</dbReference>
<dbReference type="GO" id="GO:0005886">
    <property type="term" value="C:plasma membrane"/>
    <property type="evidence" value="ECO:0007669"/>
    <property type="project" value="UniProtKB-SubCell"/>
</dbReference>
<evidence type="ECO:0000313" key="13">
    <source>
        <dbReference type="EMBL" id="WIW71596.1"/>
    </source>
</evidence>
<dbReference type="SUPFAM" id="SSF160544">
    <property type="entry name" value="EscU C-terminal domain-like"/>
    <property type="match status" value="1"/>
</dbReference>
<feature type="transmembrane region" description="Helical" evidence="12">
    <location>
        <begin position="175"/>
        <end position="193"/>
    </location>
</feature>
<keyword evidence="6 12" id="KW-0812">Transmembrane</keyword>
<keyword evidence="5 12" id="KW-1003">Cell membrane</keyword>
<comment type="subcellular location">
    <subcellularLocation>
        <location evidence="1">Cell membrane</location>
        <topology evidence="1">Multi-pass membrane protein</topology>
    </subcellularLocation>
</comment>
<evidence type="ECO:0000256" key="6">
    <source>
        <dbReference type="ARBA" id="ARBA00022692"/>
    </source>
</evidence>
<evidence type="ECO:0000256" key="7">
    <source>
        <dbReference type="ARBA" id="ARBA00022795"/>
    </source>
</evidence>
<evidence type="ECO:0000256" key="9">
    <source>
        <dbReference type="ARBA" id="ARBA00022989"/>
    </source>
</evidence>
<dbReference type="NCBIfam" id="TIGR00328">
    <property type="entry name" value="flhB"/>
    <property type="match status" value="1"/>
</dbReference>
<dbReference type="InterPro" id="IPR029025">
    <property type="entry name" value="T3SS_substrate_exporter_C"/>
</dbReference>
<organism evidence="13 14">
    <name type="scientific">Selenobaculum gibii</name>
    <dbReference type="NCBI Taxonomy" id="3054208"/>
    <lineage>
        <taxon>Bacteria</taxon>
        <taxon>Bacillati</taxon>
        <taxon>Bacillota</taxon>
        <taxon>Negativicutes</taxon>
        <taxon>Selenomonadales</taxon>
        <taxon>Selenomonadaceae</taxon>
        <taxon>Selenobaculum</taxon>
    </lineage>
</organism>
<evidence type="ECO:0000256" key="2">
    <source>
        <dbReference type="ARBA" id="ARBA00010690"/>
    </source>
</evidence>
<keyword evidence="13" id="KW-0969">Cilium</keyword>
<feature type="transmembrane region" description="Helical" evidence="12">
    <location>
        <begin position="213"/>
        <end position="240"/>
    </location>
</feature>
<keyword evidence="11 12" id="KW-1006">Bacterial flagellum protein export</keyword>
<dbReference type="GO" id="GO:0009306">
    <property type="term" value="P:protein secretion"/>
    <property type="evidence" value="ECO:0007669"/>
    <property type="project" value="InterPro"/>
</dbReference>
<dbReference type="AlphaFoldDB" id="A0A9Y2ETH4"/>
<keyword evidence="8 12" id="KW-0653">Protein transport</keyword>
<keyword evidence="10 12" id="KW-0472">Membrane</keyword>
<dbReference type="RefSeq" id="WP_147668044.1">
    <property type="nucleotide sequence ID" value="NZ_CP120678.1"/>
</dbReference>
<dbReference type="PRINTS" id="PR00950">
    <property type="entry name" value="TYPE3IMSPROT"/>
</dbReference>
<name>A0A9Y2ETH4_9FIRM</name>
<feature type="transmembrane region" description="Helical" evidence="12">
    <location>
        <begin position="63"/>
        <end position="87"/>
    </location>
</feature>
<dbReference type="PANTHER" id="PTHR30531:SF12">
    <property type="entry name" value="FLAGELLAR BIOSYNTHETIC PROTEIN FLHB"/>
    <property type="match status" value="1"/>
</dbReference>
<keyword evidence="7 12" id="KW-1005">Bacterial flagellum biogenesis</keyword>
<keyword evidence="9 12" id="KW-1133">Transmembrane helix</keyword>
<protein>
    <recommendedName>
        <fullName evidence="3 12">Flagellar biosynthetic protein FlhB</fullName>
    </recommendedName>
</protein>
<dbReference type="PANTHER" id="PTHR30531">
    <property type="entry name" value="FLAGELLAR BIOSYNTHETIC PROTEIN FLHB"/>
    <property type="match status" value="1"/>
</dbReference>
<evidence type="ECO:0000256" key="12">
    <source>
        <dbReference type="RuleBase" id="RU364091"/>
    </source>
</evidence>
<dbReference type="GO" id="GO:0044780">
    <property type="term" value="P:bacterial-type flagellum assembly"/>
    <property type="evidence" value="ECO:0007669"/>
    <property type="project" value="InterPro"/>
</dbReference>